<dbReference type="PANTHER" id="PTHR23514">
    <property type="entry name" value="BYPASS OF STOP CODON PROTEIN 6"/>
    <property type="match status" value="1"/>
</dbReference>
<name>A0ABS7BP01_9SPHN</name>
<evidence type="ECO:0000256" key="1">
    <source>
        <dbReference type="ARBA" id="ARBA00004141"/>
    </source>
</evidence>
<evidence type="ECO:0000313" key="7">
    <source>
        <dbReference type="Proteomes" id="UP000759103"/>
    </source>
</evidence>
<feature type="transmembrane region" description="Helical" evidence="5">
    <location>
        <begin position="164"/>
        <end position="184"/>
    </location>
</feature>
<feature type="transmembrane region" description="Helical" evidence="5">
    <location>
        <begin position="347"/>
        <end position="368"/>
    </location>
</feature>
<keyword evidence="7" id="KW-1185">Reference proteome</keyword>
<feature type="transmembrane region" description="Helical" evidence="5">
    <location>
        <begin position="137"/>
        <end position="158"/>
    </location>
</feature>
<comment type="caution">
    <text evidence="6">The sequence shown here is derived from an EMBL/GenBank/DDBJ whole genome shotgun (WGS) entry which is preliminary data.</text>
</comment>
<dbReference type="Pfam" id="PF07690">
    <property type="entry name" value="MFS_1"/>
    <property type="match status" value="1"/>
</dbReference>
<feature type="transmembrane region" description="Helical" evidence="5">
    <location>
        <begin position="324"/>
        <end position="341"/>
    </location>
</feature>
<proteinExistence type="predicted"/>
<dbReference type="SUPFAM" id="SSF103473">
    <property type="entry name" value="MFS general substrate transporter"/>
    <property type="match status" value="1"/>
</dbReference>
<dbReference type="InterPro" id="IPR011701">
    <property type="entry name" value="MFS"/>
</dbReference>
<gene>
    <name evidence="6" type="ORF">KZ820_11435</name>
</gene>
<dbReference type="Proteomes" id="UP000759103">
    <property type="component" value="Unassembled WGS sequence"/>
</dbReference>
<feature type="transmembrane region" description="Helical" evidence="5">
    <location>
        <begin position="237"/>
        <end position="258"/>
    </location>
</feature>
<sequence>MSATPSADRPATRLATRLAFLVAGFGIACWVPLVPLAKARLGVDDAGLGLLLLCIGAGSVAAMVATGPLSARLGSRPVIVAGGVALALLLPTLAVAATPITLGVLLLLFGAALGSLDVAMNIHAVEVERAAGRPLMSGFHALFSIGGFAGAALMTLLLSRGVASLAATLACALPMLVAMAVATPRLLAVRAEPGPLFALPRGIVLLLALLAMVTFLVEGAMLDWSALLVVQRRLAPAAQAGLGYILFAAAMTAGRLGGDALVARLGDRRTLAAGGLLACVGLVTLLALPAPFALGGFLLVGLGASNIVPVLFRRAGAQRRMPPALAIGAITTLGYAGVLVGPAGIGVAAAAVGLPASFWALAALLALVPLTARRAAGEV</sequence>
<keyword evidence="3 5" id="KW-1133">Transmembrane helix</keyword>
<keyword evidence="2 5" id="KW-0812">Transmembrane</keyword>
<keyword evidence="4 5" id="KW-0472">Membrane</keyword>
<evidence type="ECO:0000256" key="4">
    <source>
        <dbReference type="ARBA" id="ARBA00023136"/>
    </source>
</evidence>
<dbReference type="CDD" id="cd17393">
    <property type="entry name" value="MFS_MosC_like"/>
    <property type="match status" value="1"/>
</dbReference>
<dbReference type="RefSeq" id="WP_219748738.1">
    <property type="nucleotide sequence ID" value="NZ_JAHXZN010000003.1"/>
</dbReference>
<evidence type="ECO:0000256" key="2">
    <source>
        <dbReference type="ARBA" id="ARBA00022692"/>
    </source>
</evidence>
<accession>A0ABS7BP01</accession>
<feature type="transmembrane region" description="Helical" evidence="5">
    <location>
        <begin position="46"/>
        <end position="66"/>
    </location>
</feature>
<dbReference type="EMBL" id="JAHXZN010000003">
    <property type="protein sequence ID" value="MBW6531347.1"/>
    <property type="molecule type" value="Genomic_DNA"/>
</dbReference>
<dbReference type="InterPro" id="IPR051788">
    <property type="entry name" value="MFS_Transporter"/>
</dbReference>
<evidence type="ECO:0000256" key="3">
    <source>
        <dbReference type="ARBA" id="ARBA00022989"/>
    </source>
</evidence>
<protein>
    <submittedName>
        <fullName evidence="6">MFS transporter</fullName>
    </submittedName>
</protein>
<comment type="subcellular location">
    <subcellularLocation>
        <location evidence="1">Membrane</location>
        <topology evidence="1">Multi-pass membrane protein</topology>
    </subcellularLocation>
</comment>
<feature type="transmembrane region" description="Helical" evidence="5">
    <location>
        <begin position="78"/>
        <end position="98"/>
    </location>
</feature>
<dbReference type="Gene3D" id="1.20.1250.20">
    <property type="entry name" value="MFS general substrate transporter like domains"/>
    <property type="match status" value="2"/>
</dbReference>
<feature type="transmembrane region" description="Helical" evidence="5">
    <location>
        <begin position="270"/>
        <end position="288"/>
    </location>
</feature>
<dbReference type="InterPro" id="IPR036259">
    <property type="entry name" value="MFS_trans_sf"/>
</dbReference>
<organism evidence="6 7">
    <name type="scientific">Sphingomonas citri</name>
    <dbReference type="NCBI Taxonomy" id="2862499"/>
    <lineage>
        <taxon>Bacteria</taxon>
        <taxon>Pseudomonadati</taxon>
        <taxon>Pseudomonadota</taxon>
        <taxon>Alphaproteobacteria</taxon>
        <taxon>Sphingomonadales</taxon>
        <taxon>Sphingomonadaceae</taxon>
        <taxon>Sphingomonas</taxon>
    </lineage>
</organism>
<evidence type="ECO:0000313" key="6">
    <source>
        <dbReference type="EMBL" id="MBW6531347.1"/>
    </source>
</evidence>
<reference evidence="6 7" key="1">
    <citation type="submission" date="2021-07" db="EMBL/GenBank/DDBJ databases">
        <title>Sphingomonas sp.</title>
        <authorList>
            <person name="Feng G."/>
            <person name="Li J."/>
            <person name="Pan M."/>
        </authorList>
    </citation>
    <scope>NUCLEOTIDE SEQUENCE [LARGE SCALE GENOMIC DNA]</scope>
    <source>
        <strain evidence="6 7">RRHST34</strain>
    </source>
</reference>
<feature type="transmembrane region" description="Helical" evidence="5">
    <location>
        <begin position="14"/>
        <end position="34"/>
    </location>
</feature>
<feature type="transmembrane region" description="Helical" evidence="5">
    <location>
        <begin position="104"/>
        <end position="125"/>
    </location>
</feature>
<feature type="transmembrane region" description="Helical" evidence="5">
    <location>
        <begin position="294"/>
        <end position="312"/>
    </location>
</feature>
<feature type="transmembrane region" description="Helical" evidence="5">
    <location>
        <begin position="196"/>
        <end position="217"/>
    </location>
</feature>
<evidence type="ECO:0000256" key="5">
    <source>
        <dbReference type="SAM" id="Phobius"/>
    </source>
</evidence>
<dbReference type="PANTHER" id="PTHR23514:SF13">
    <property type="entry name" value="INNER MEMBRANE PROTEIN YBJJ"/>
    <property type="match status" value="1"/>
</dbReference>